<dbReference type="Proteomes" id="UP000552587">
    <property type="component" value="Unassembled WGS sequence"/>
</dbReference>
<comment type="caution">
    <text evidence="4">The sequence shown here is derived from an EMBL/GenBank/DDBJ whole genome shotgun (WGS) entry which is preliminary data.</text>
</comment>
<dbReference type="AlphaFoldDB" id="A0A7W3U5S1"/>
<feature type="transmembrane region" description="Helical" evidence="2">
    <location>
        <begin position="223"/>
        <end position="240"/>
    </location>
</feature>
<dbReference type="InterPro" id="IPR012430">
    <property type="entry name" value="TMEM43_fam"/>
</dbReference>
<keyword evidence="3" id="KW-0732">Signal</keyword>
<evidence type="ECO:0000256" key="1">
    <source>
        <dbReference type="SAM" id="MobiDB-lite"/>
    </source>
</evidence>
<keyword evidence="2" id="KW-1133">Transmembrane helix</keyword>
<sequence length="248" mass="27355">MTRPWGLALWLCLAMPAAGAVPLLPEAGLPPTLDDGAEARSAQVLEDPDFGVRREALGLDRVVEMYQWRRQGDGYERVWNSALIESTGFDADHQNPSMALQGERWWASSPQLAGYPLDATVLRELGEWRVFRPAFSRLPLNMAATFQPDGDGLGSAENPLQPQVGDLRIRWRELVLPALHDRVAFRDGRWHLASSSGPRTAEDADPRPVASAPSPAERPLSQGWWLLAGVILLGALLLLTRRNRGGRS</sequence>
<feature type="region of interest" description="Disordered" evidence="1">
    <location>
        <begin position="194"/>
        <end position="218"/>
    </location>
</feature>
<evidence type="ECO:0000256" key="2">
    <source>
        <dbReference type="SAM" id="Phobius"/>
    </source>
</evidence>
<dbReference type="Pfam" id="PF07787">
    <property type="entry name" value="TMEM43"/>
    <property type="match status" value="1"/>
</dbReference>
<evidence type="ECO:0000313" key="4">
    <source>
        <dbReference type="EMBL" id="MBB1089453.1"/>
    </source>
</evidence>
<evidence type="ECO:0000313" key="5">
    <source>
        <dbReference type="Proteomes" id="UP000552587"/>
    </source>
</evidence>
<dbReference type="EMBL" id="JACHTE010000009">
    <property type="protein sequence ID" value="MBB1089453.1"/>
    <property type="molecule type" value="Genomic_DNA"/>
</dbReference>
<organism evidence="4 5">
    <name type="scientific">Marilutibacter penaei</name>
    <dbReference type="NCBI Taxonomy" id="2759900"/>
    <lineage>
        <taxon>Bacteria</taxon>
        <taxon>Pseudomonadati</taxon>
        <taxon>Pseudomonadota</taxon>
        <taxon>Gammaproteobacteria</taxon>
        <taxon>Lysobacterales</taxon>
        <taxon>Lysobacteraceae</taxon>
        <taxon>Marilutibacter</taxon>
    </lineage>
</organism>
<keyword evidence="2" id="KW-0812">Transmembrane</keyword>
<gene>
    <name evidence="4" type="ORF">H4F99_13290</name>
</gene>
<feature type="signal peptide" evidence="3">
    <location>
        <begin position="1"/>
        <end position="20"/>
    </location>
</feature>
<protein>
    <submittedName>
        <fullName evidence="4">Uncharacterized protein</fullName>
    </submittedName>
</protein>
<keyword evidence="5" id="KW-1185">Reference proteome</keyword>
<dbReference type="RefSeq" id="WP_182670266.1">
    <property type="nucleotide sequence ID" value="NZ_JACHTE010000009.1"/>
</dbReference>
<name>A0A7W3U5S1_9GAMM</name>
<proteinExistence type="predicted"/>
<reference evidence="4 5" key="1">
    <citation type="submission" date="2020-07" db="EMBL/GenBank/DDBJ databases">
        <authorList>
            <person name="Xu S."/>
            <person name="Li A."/>
        </authorList>
    </citation>
    <scope>NUCLEOTIDE SEQUENCE [LARGE SCALE GENOMIC DNA]</scope>
    <source>
        <strain evidence="4 5">SG-8</strain>
    </source>
</reference>
<keyword evidence="2" id="KW-0472">Membrane</keyword>
<feature type="chain" id="PRO_5030995941" evidence="3">
    <location>
        <begin position="21"/>
        <end position="248"/>
    </location>
</feature>
<accession>A0A7W3U5S1</accession>
<evidence type="ECO:0000256" key="3">
    <source>
        <dbReference type="SAM" id="SignalP"/>
    </source>
</evidence>